<reference evidence="1" key="1">
    <citation type="submission" date="2020-04" db="EMBL/GenBank/DDBJ databases">
        <title>Genome Sequencing for Pseudoaltermonas arctica.</title>
        <authorList>
            <person name="Elkins N.S."/>
        </authorList>
    </citation>
    <scope>NUCLEOTIDE SEQUENCE [LARGE SCALE GENOMIC DNA]</scope>
    <source>
        <strain evidence="1">NEC-BIFX-2020_0012</strain>
    </source>
</reference>
<protein>
    <submittedName>
        <fullName evidence="1">RHS repeat-associated core domain-containing protein</fullName>
    </submittedName>
</protein>
<dbReference type="AlphaFoldDB" id="A0A7Y0DV16"/>
<name>A0A7Y0DV16_9GAMM</name>
<accession>A0A7Y0DV16</accession>
<gene>
    <name evidence="1" type="ORF">HHO47_15310</name>
</gene>
<dbReference type="EMBL" id="JABBMT010000030">
    <property type="protein sequence ID" value="NMM42148.1"/>
    <property type="molecule type" value="Genomic_DNA"/>
</dbReference>
<dbReference type="Gene3D" id="2.180.10.10">
    <property type="entry name" value="RHS repeat-associated core"/>
    <property type="match status" value="1"/>
</dbReference>
<comment type="caution">
    <text evidence="1">The sequence shown here is derived from an EMBL/GenBank/DDBJ whole genome shotgun (WGS) entry which is preliminary data.</text>
</comment>
<evidence type="ECO:0000313" key="1">
    <source>
        <dbReference type="EMBL" id="NMM42148.1"/>
    </source>
</evidence>
<dbReference type="Proteomes" id="UP000570493">
    <property type="component" value="Unassembled WGS sequence"/>
</dbReference>
<proteinExistence type="predicted"/>
<dbReference type="PANTHER" id="PTHR32305">
    <property type="match status" value="1"/>
</dbReference>
<dbReference type="PANTHER" id="PTHR32305:SF15">
    <property type="entry name" value="PROTEIN RHSA-RELATED"/>
    <property type="match status" value="1"/>
</dbReference>
<sequence length="179" mass="19503">MQARYYDPVIGRFYSNDPLDYLEQLAKGDAVHGFNRFSYANNNPYKYTDPDGKDASLYPKDKAVADPSDVVKTSPKFEFKLKATIENKMETVEQADNMESTKEAVANTTLAVSSAALTFLAPPTAPLVTAAGITAAAVGGVEPVHKGDVFKTEVSIEATSLTEEPKIEVKTTQEHNHDN</sequence>
<dbReference type="NCBIfam" id="TIGR03696">
    <property type="entry name" value="Rhs_assc_core"/>
    <property type="match status" value="1"/>
</dbReference>
<evidence type="ECO:0000313" key="2">
    <source>
        <dbReference type="Proteomes" id="UP000570493"/>
    </source>
</evidence>
<organism evidence="1 2">
    <name type="scientific">Pseudoalteromonas arctica</name>
    <dbReference type="NCBI Taxonomy" id="394751"/>
    <lineage>
        <taxon>Bacteria</taxon>
        <taxon>Pseudomonadati</taxon>
        <taxon>Pseudomonadota</taxon>
        <taxon>Gammaproteobacteria</taxon>
        <taxon>Alteromonadales</taxon>
        <taxon>Pseudoalteromonadaceae</taxon>
        <taxon>Pseudoalteromonas</taxon>
    </lineage>
</organism>
<dbReference type="InterPro" id="IPR050708">
    <property type="entry name" value="T6SS_VgrG/RHS"/>
</dbReference>
<keyword evidence="2" id="KW-1185">Reference proteome</keyword>
<dbReference type="InterPro" id="IPR022385">
    <property type="entry name" value="Rhs_assc_core"/>
</dbReference>
<dbReference type="RefSeq" id="WP_169021085.1">
    <property type="nucleotide sequence ID" value="NZ_JABBMT010000030.1"/>
</dbReference>